<organism evidence="2">
    <name type="scientific">uncultured Acetobacteraceae bacterium</name>
    <dbReference type="NCBI Taxonomy" id="169975"/>
    <lineage>
        <taxon>Bacteria</taxon>
        <taxon>Pseudomonadati</taxon>
        <taxon>Pseudomonadota</taxon>
        <taxon>Alphaproteobacteria</taxon>
        <taxon>Acetobacterales</taxon>
        <taxon>Acetobacteraceae</taxon>
        <taxon>environmental samples</taxon>
    </lineage>
</organism>
<evidence type="ECO:0000256" key="1">
    <source>
        <dbReference type="SAM" id="MobiDB-lite"/>
    </source>
</evidence>
<dbReference type="GO" id="GO:0160141">
    <property type="term" value="F:23S rRNA pseudouridine(955/2504/2580) synthase activity"/>
    <property type="evidence" value="ECO:0007669"/>
    <property type="project" value="UniProtKB-EC"/>
</dbReference>
<dbReference type="EC" id="5.4.99.24" evidence="2"/>
<reference evidence="2" key="1">
    <citation type="submission" date="2020-02" db="EMBL/GenBank/DDBJ databases">
        <authorList>
            <person name="Meier V. D."/>
        </authorList>
    </citation>
    <scope>NUCLEOTIDE SEQUENCE</scope>
    <source>
        <strain evidence="2">AVDCRST_MAG08</strain>
    </source>
</reference>
<feature type="non-terminal residue" evidence="2">
    <location>
        <position position="204"/>
    </location>
</feature>
<accession>A0A6J4JD87</accession>
<feature type="compositionally biased region" description="Low complexity" evidence="1">
    <location>
        <begin position="93"/>
        <end position="104"/>
    </location>
</feature>
<sequence length="204" mass="21951">AGAGQAGGPARPPRPAWRPLDRGLAARALLRQAPRPATGAPVGHGHRGLPRPRPHQAGAGRARRSVRVRPCGKDLLGRGARRPADQRRRGRRAASQAQHCARGLAHGRGPGRPAGADVVARAGRGGRHLLARTPPAHRPHAPDQGPLRPPRLPDQGRCALRWRRGRDASPGTGRHPPARTAGRRDRAAARTHARRLVRLRLERL</sequence>
<protein>
    <submittedName>
        <fullName evidence="2">Ribosomal large subunit pseudouridine synthase C</fullName>
        <ecNumber evidence="2">5.4.99.24</ecNumber>
    </submittedName>
</protein>
<feature type="region of interest" description="Disordered" evidence="1">
    <location>
        <begin position="1"/>
        <end position="192"/>
    </location>
</feature>
<feature type="compositionally biased region" description="Low complexity" evidence="1">
    <location>
        <begin position="113"/>
        <end position="122"/>
    </location>
</feature>
<dbReference type="AlphaFoldDB" id="A0A6J4JD87"/>
<dbReference type="EMBL" id="CADCTG010000261">
    <property type="protein sequence ID" value="CAA9276625.1"/>
    <property type="molecule type" value="Genomic_DNA"/>
</dbReference>
<keyword evidence="2" id="KW-0413">Isomerase</keyword>
<feature type="compositionally biased region" description="Low complexity" evidence="1">
    <location>
        <begin position="22"/>
        <end position="37"/>
    </location>
</feature>
<gene>
    <name evidence="2" type="ORF">AVDCRST_MAG08-3443</name>
</gene>
<feature type="compositionally biased region" description="Basic residues" evidence="1">
    <location>
        <begin position="124"/>
        <end position="139"/>
    </location>
</feature>
<feature type="compositionally biased region" description="Basic residues" evidence="1">
    <location>
        <begin position="44"/>
        <end position="54"/>
    </location>
</feature>
<evidence type="ECO:0000313" key="2">
    <source>
        <dbReference type="EMBL" id="CAA9276625.1"/>
    </source>
</evidence>
<proteinExistence type="predicted"/>
<feature type="non-terminal residue" evidence="2">
    <location>
        <position position="1"/>
    </location>
</feature>
<feature type="compositionally biased region" description="Basic and acidic residues" evidence="1">
    <location>
        <begin position="71"/>
        <end position="87"/>
    </location>
</feature>
<name>A0A6J4JD87_9PROT</name>